<reference evidence="2 3" key="1">
    <citation type="submission" date="2024-07" db="EMBL/GenBank/DDBJ databases">
        <title>Section-level genome sequencing and comparative genomics of Aspergillus sections Usti and Cavernicolus.</title>
        <authorList>
            <consortium name="Lawrence Berkeley National Laboratory"/>
            <person name="Nybo J.L."/>
            <person name="Vesth T.C."/>
            <person name="Theobald S."/>
            <person name="Frisvad J.C."/>
            <person name="Larsen T.O."/>
            <person name="Kjaerboelling I."/>
            <person name="Rothschild-Mancinelli K."/>
            <person name="Lyhne E.K."/>
            <person name="Kogle M.E."/>
            <person name="Barry K."/>
            <person name="Clum A."/>
            <person name="Na H."/>
            <person name="Ledsgaard L."/>
            <person name="Lin J."/>
            <person name="Lipzen A."/>
            <person name="Kuo A."/>
            <person name="Riley R."/>
            <person name="Mondo S."/>
            <person name="Labutti K."/>
            <person name="Haridas S."/>
            <person name="Pangalinan J."/>
            <person name="Salamov A.A."/>
            <person name="Simmons B.A."/>
            <person name="Magnuson J.K."/>
            <person name="Chen J."/>
            <person name="Drula E."/>
            <person name="Henrissat B."/>
            <person name="Wiebenga A."/>
            <person name="Lubbers R.J."/>
            <person name="Gomes A.C."/>
            <person name="Makela M.R."/>
            <person name="Stajich J."/>
            <person name="Grigoriev I.V."/>
            <person name="Mortensen U.H."/>
            <person name="De Vries R.P."/>
            <person name="Baker S.E."/>
            <person name="Andersen M.R."/>
        </authorList>
    </citation>
    <scope>NUCLEOTIDE SEQUENCE [LARGE SCALE GENOMIC DNA]</scope>
    <source>
        <strain evidence="2 3">CBS 209.92</strain>
    </source>
</reference>
<proteinExistence type="predicted"/>
<dbReference type="InterPro" id="IPR018713">
    <property type="entry name" value="MPAB/Lcp_cat_dom"/>
</dbReference>
<dbReference type="Pfam" id="PF09995">
    <property type="entry name" value="MPAB_Lcp_cat"/>
    <property type="match status" value="1"/>
</dbReference>
<comment type="caution">
    <text evidence="2">The sequence shown here is derived from an EMBL/GenBank/DDBJ whole genome shotgun (WGS) entry which is preliminary data.</text>
</comment>
<gene>
    <name evidence="2" type="ORF">BJX66DRAFT_349157</name>
</gene>
<dbReference type="EMBL" id="JBFTWV010000210">
    <property type="protein sequence ID" value="KAL2783804.1"/>
    <property type="molecule type" value="Genomic_DNA"/>
</dbReference>
<dbReference type="PANTHER" id="PTHR36151:SF3">
    <property type="entry name" value="ER-BOUND OXYGENASE MPAB_MPAB'_RUBBER OXYGENASE CATALYTIC DOMAIN-CONTAINING PROTEIN"/>
    <property type="match status" value="1"/>
</dbReference>
<dbReference type="PANTHER" id="PTHR36151">
    <property type="entry name" value="BLR2777 PROTEIN"/>
    <property type="match status" value="1"/>
</dbReference>
<dbReference type="Proteomes" id="UP001610563">
    <property type="component" value="Unassembled WGS sequence"/>
</dbReference>
<evidence type="ECO:0000313" key="2">
    <source>
        <dbReference type="EMBL" id="KAL2783804.1"/>
    </source>
</evidence>
<protein>
    <recommendedName>
        <fullName evidence="1">ER-bound oxygenase mpaB/mpaB'/Rubber oxygenase catalytic domain-containing protein</fullName>
    </recommendedName>
</protein>
<evidence type="ECO:0000313" key="3">
    <source>
        <dbReference type="Proteomes" id="UP001610563"/>
    </source>
</evidence>
<feature type="domain" description="ER-bound oxygenase mpaB/mpaB'/Rubber oxygenase catalytic" evidence="1">
    <location>
        <begin position="16"/>
        <end position="226"/>
    </location>
</feature>
<organism evidence="2 3">
    <name type="scientific">Aspergillus keveii</name>
    <dbReference type="NCBI Taxonomy" id="714993"/>
    <lineage>
        <taxon>Eukaryota</taxon>
        <taxon>Fungi</taxon>
        <taxon>Dikarya</taxon>
        <taxon>Ascomycota</taxon>
        <taxon>Pezizomycotina</taxon>
        <taxon>Eurotiomycetes</taxon>
        <taxon>Eurotiomycetidae</taxon>
        <taxon>Eurotiales</taxon>
        <taxon>Aspergillaceae</taxon>
        <taxon>Aspergillus</taxon>
        <taxon>Aspergillus subgen. Nidulantes</taxon>
    </lineage>
</organism>
<evidence type="ECO:0000259" key="1">
    <source>
        <dbReference type="Pfam" id="PF09995"/>
    </source>
</evidence>
<name>A0ABR4FKL5_9EURO</name>
<accession>A0ABR4FKL5</accession>
<keyword evidence="3" id="KW-1185">Reference proteome</keyword>
<sequence length="272" mass="31226">MYTPVVEPVLLRKMLKDGIYGIGGQYAILMQFAHPGLARGSAEHSDFASRILNRLKTTTRFLIAAVYGSQEEEEAIFSVVHRSHAVVKGDGYFADDPELHKWTAATLFMSFVAVHETFIGKISEETKRTLYKESAIFATSLRMPPDMWPKTYEDFLEYWKHNVETLEITHWARDLARALMYPKVPLMYKPALPFARLITASFLPERIRREYGCLPDPNDQRVLLDASIGAIAVSHMLAPPFVRNLPHYYYKRNMKKAVKRIRATGSWTKARN</sequence>